<dbReference type="PANTHER" id="PTHR11076">
    <property type="entry name" value="DNA REPAIR POLYMERASE UMUC / TRANSFERASE FAMILY MEMBER"/>
    <property type="match status" value="1"/>
</dbReference>
<proteinExistence type="inferred from homology"/>
<dbReference type="NCBIfam" id="NF002882">
    <property type="entry name" value="PRK03348.1"/>
    <property type="match status" value="1"/>
</dbReference>
<comment type="subunit">
    <text evidence="4">Monomer.</text>
</comment>
<keyword evidence="4" id="KW-0234">DNA repair</keyword>
<name>A0ABR7W5H4_9ACTN</name>
<dbReference type="Gene3D" id="3.30.1490.100">
    <property type="entry name" value="DNA polymerase, Y-family, little finger domain"/>
    <property type="match status" value="1"/>
</dbReference>
<dbReference type="InterPro" id="IPR043128">
    <property type="entry name" value="Rev_trsase/Diguanyl_cyclase"/>
</dbReference>
<dbReference type="InterPro" id="IPR036775">
    <property type="entry name" value="DNA_pol_Y-fam_lit_finger_sf"/>
</dbReference>
<dbReference type="Gene3D" id="3.40.1170.60">
    <property type="match status" value="1"/>
</dbReference>
<protein>
    <recommendedName>
        <fullName evidence="4">DNA polymerase IV</fullName>
        <shortName evidence="4">Pol IV</shortName>
        <ecNumber evidence="4">2.7.7.7</ecNumber>
    </recommendedName>
</protein>
<evidence type="ECO:0000259" key="6">
    <source>
        <dbReference type="PROSITE" id="PS50173"/>
    </source>
</evidence>
<feature type="region of interest" description="Disordered" evidence="5">
    <location>
        <begin position="1"/>
        <end position="30"/>
    </location>
</feature>
<dbReference type="PROSITE" id="PS50173">
    <property type="entry name" value="UMUC"/>
    <property type="match status" value="1"/>
</dbReference>
<feature type="compositionally biased region" description="Low complexity" evidence="5">
    <location>
        <begin position="11"/>
        <end position="24"/>
    </location>
</feature>
<evidence type="ECO:0000256" key="5">
    <source>
        <dbReference type="SAM" id="MobiDB-lite"/>
    </source>
</evidence>
<dbReference type="CDD" id="cd03586">
    <property type="entry name" value="PolY_Pol_IV_kappa"/>
    <property type="match status" value="1"/>
</dbReference>
<organism evidence="7 8">
    <name type="scientific">Gordonia hankookensis</name>
    <dbReference type="NCBI Taxonomy" id="589403"/>
    <lineage>
        <taxon>Bacteria</taxon>
        <taxon>Bacillati</taxon>
        <taxon>Actinomycetota</taxon>
        <taxon>Actinomycetes</taxon>
        <taxon>Mycobacteriales</taxon>
        <taxon>Gordoniaceae</taxon>
        <taxon>Gordonia</taxon>
    </lineage>
</organism>
<dbReference type="Pfam" id="PF11799">
    <property type="entry name" value="IMS_C"/>
    <property type="match status" value="1"/>
</dbReference>
<keyword evidence="4" id="KW-0479">Metal-binding</keyword>
<feature type="binding site" evidence="4">
    <location>
        <position position="39"/>
    </location>
    <ligand>
        <name>Mg(2+)</name>
        <dbReference type="ChEBI" id="CHEBI:18420"/>
    </ligand>
</feature>
<keyword evidence="4" id="KW-0515">Mutator protein</keyword>
<comment type="function">
    <text evidence="2 4">Poorly processive, error-prone DNA polymerase involved in untargeted mutagenesis. Copies undamaged DNA at stalled replication forks, which arise in vivo from mismatched or misaligned primer ends. These misaligned primers can be extended by PolIV. Exhibits no 3'-5' exonuclease (proofreading) activity. May be involved in translesional synthesis, in conjunction with the beta clamp from PolIII.</text>
</comment>
<dbReference type="Proteomes" id="UP000602395">
    <property type="component" value="Unassembled WGS sequence"/>
</dbReference>
<dbReference type="InterPro" id="IPR043502">
    <property type="entry name" value="DNA/RNA_pol_sf"/>
</dbReference>
<feature type="binding site" evidence="4">
    <location>
        <position position="134"/>
    </location>
    <ligand>
        <name>Mg(2+)</name>
        <dbReference type="ChEBI" id="CHEBI:18420"/>
    </ligand>
</feature>
<dbReference type="GO" id="GO:0003887">
    <property type="term" value="F:DNA-directed DNA polymerase activity"/>
    <property type="evidence" value="ECO:0007669"/>
    <property type="project" value="UniProtKB-EC"/>
</dbReference>
<dbReference type="PANTHER" id="PTHR11076:SF33">
    <property type="entry name" value="DNA POLYMERASE KAPPA"/>
    <property type="match status" value="1"/>
</dbReference>
<dbReference type="SUPFAM" id="SSF100879">
    <property type="entry name" value="Lesion bypass DNA polymerase (Y-family), little finger domain"/>
    <property type="match status" value="1"/>
</dbReference>
<gene>
    <name evidence="4" type="primary">dinB</name>
    <name evidence="7" type="ORF">IDF66_00680</name>
</gene>
<keyword evidence="4 7" id="KW-0808">Transferase</keyword>
<comment type="caution">
    <text evidence="7">The sequence shown here is derived from an EMBL/GenBank/DDBJ whole genome shotgun (WGS) entry which is preliminary data.</text>
</comment>
<keyword evidence="4" id="KW-0963">Cytoplasm</keyword>
<keyword evidence="4" id="KW-0239">DNA-directed DNA polymerase</keyword>
<dbReference type="InterPro" id="IPR050116">
    <property type="entry name" value="DNA_polymerase-Y"/>
</dbReference>
<evidence type="ECO:0000256" key="2">
    <source>
        <dbReference type="ARBA" id="ARBA00025589"/>
    </source>
</evidence>
<dbReference type="HAMAP" id="MF_01113">
    <property type="entry name" value="DNApol_IV"/>
    <property type="match status" value="1"/>
</dbReference>
<comment type="catalytic activity">
    <reaction evidence="3 4">
        <text>DNA(n) + a 2'-deoxyribonucleoside 5'-triphosphate = DNA(n+1) + diphosphate</text>
        <dbReference type="Rhea" id="RHEA:22508"/>
        <dbReference type="Rhea" id="RHEA-COMP:17339"/>
        <dbReference type="Rhea" id="RHEA-COMP:17340"/>
        <dbReference type="ChEBI" id="CHEBI:33019"/>
        <dbReference type="ChEBI" id="CHEBI:61560"/>
        <dbReference type="ChEBI" id="CHEBI:173112"/>
        <dbReference type="EC" id="2.7.7.7"/>
    </reaction>
</comment>
<comment type="subcellular location">
    <subcellularLocation>
        <location evidence="4">Cytoplasm</location>
    </subcellularLocation>
</comment>
<dbReference type="Pfam" id="PF00817">
    <property type="entry name" value="IMS"/>
    <property type="match status" value="1"/>
</dbReference>
<feature type="site" description="Substrate discrimination" evidence="4">
    <location>
        <position position="44"/>
    </location>
</feature>
<keyword evidence="4" id="KW-0235">DNA replication</keyword>
<dbReference type="EMBL" id="JACWMS010000001">
    <property type="protein sequence ID" value="MBD1318085.1"/>
    <property type="molecule type" value="Genomic_DNA"/>
</dbReference>
<feature type="active site" evidence="4">
    <location>
        <position position="135"/>
    </location>
</feature>
<accession>A0ABR7W5H4</accession>
<evidence type="ECO:0000313" key="7">
    <source>
        <dbReference type="EMBL" id="MBD1318085.1"/>
    </source>
</evidence>
<dbReference type="Pfam" id="PF11798">
    <property type="entry name" value="IMS_HHH"/>
    <property type="match status" value="1"/>
</dbReference>
<dbReference type="InterPro" id="IPR001126">
    <property type="entry name" value="UmuC"/>
</dbReference>
<dbReference type="Gene3D" id="1.10.150.20">
    <property type="entry name" value="5' to 3' exonuclease, C-terminal subdomain"/>
    <property type="match status" value="1"/>
</dbReference>
<evidence type="ECO:0000256" key="3">
    <source>
        <dbReference type="ARBA" id="ARBA00049244"/>
    </source>
</evidence>
<dbReference type="Gene3D" id="3.30.70.270">
    <property type="match status" value="1"/>
</dbReference>
<evidence type="ECO:0000313" key="8">
    <source>
        <dbReference type="Proteomes" id="UP000602395"/>
    </source>
</evidence>
<feature type="domain" description="UmuC" evidence="6">
    <location>
        <begin position="35"/>
        <end position="217"/>
    </location>
</feature>
<dbReference type="EC" id="2.7.7.7" evidence="4"/>
<keyword evidence="8" id="KW-1185">Reference proteome</keyword>
<comment type="cofactor">
    <cofactor evidence="4">
        <name>Mg(2+)</name>
        <dbReference type="ChEBI" id="CHEBI:18420"/>
    </cofactor>
    <text evidence="4">Binds 2 magnesium ions per subunit.</text>
</comment>
<sequence>MRSGGRPGYDAGVASAISSPSGPAGPDPERSARWVMHLDMDAFFASVEQLTRPTLQGRPVLVGGTGGRGVVAGASYAARAYGARSAMPMHQARRLIGAGAVVLPPRGGVYRVVSARIFGLVRDAIPVIEMLSFDEAFGEPAELAGASVEEVTAFAERLRSRIRDTVGIAASVGLGSGKQIAKIASGLAKPDGVMAIPPSRELAFLHSLPVRKLWGIGPVSGDKLQRLGIETIGDFAAMSDIEVTSVLGGTLGPALHKLARGVDDRPVAERASAKQISAESTFPRDLVELDELRPAIDAAAEGAHRRLMSDGRGARTVVLKLRRSDMSVLTRSMTLPAATTELSVLVSAAQRLAIDPRSIGPIRLVGVGYSGLTAVQQFSLFADLEDEWGAPGATAAESEDVEAAFVAAGSAGPMGGAADRVPADGFADDPPDTSVDDPAARENWETGADVTHPDHGHGWVQGSGHGVVTVRFETRATGPGRALTFAADDPAVRRADPLDSLAWPDLDSSASRDDVD</sequence>
<keyword evidence="4 7" id="KW-0548">Nucleotidyltransferase</keyword>
<reference evidence="7 8" key="1">
    <citation type="submission" date="2020-09" db="EMBL/GenBank/DDBJ databases">
        <title>Novel species in genus Gordonia.</title>
        <authorList>
            <person name="Zhang G."/>
        </authorList>
    </citation>
    <scope>NUCLEOTIDE SEQUENCE [LARGE SCALE GENOMIC DNA]</scope>
    <source>
        <strain evidence="7 8">ON-33</strain>
    </source>
</reference>
<dbReference type="NCBIfam" id="NF002677">
    <property type="entry name" value="PRK02406.1"/>
    <property type="match status" value="1"/>
</dbReference>
<feature type="region of interest" description="Disordered" evidence="5">
    <location>
        <begin position="490"/>
        <end position="516"/>
    </location>
</feature>
<evidence type="ECO:0000256" key="1">
    <source>
        <dbReference type="ARBA" id="ARBA00010945"/>
    </source>
</evidence>
<comment type="similarity">
    <text evidence="1 4">Belongs to the DNA polymerase type-Y family.</text>
</comment>
<dbReference type="InterPro" id="IPR024728">
    <property type="entry name" value="PolY_HhH_motif"/>
</dbReference>
<evidence type="ECO:0000256" key="4">
    <source>
        <dbReference type="HAMAP-Rule" id="MF_01113"/>
    </source>
</evidence>
<keyword evidence="4" id="KW-0238">DNA-binding</keyword>
<dbReference type="InterPro" id="IPR017961">
    <property type="entry name" value="DNA_pol_Y-fam_little_finger"/>
</dbReference>
<dbReference type="InterPro" id="IPR022880">
    <property type="entry name" value="DNApol_IV"/>
</dbReference>
<dbReference type="SUPFAM" id="SSF56672">
    <property type="entry name" value="DNA/RNA polymerases"/>
    <property type="match status" value="1"/>
</dbReference>
<keyword evidence="4" id="KW-0460">Magnesium</keyword>
<keyword evidence="4" id="KW-0227">DNA damage</keyword>